<evidence type="ECO:0000256" key="6">
    <source>
        <dbReference type="SAM" id="MobiDB-lite"/>
    </source>
</evidence>
<reference evidence="8 9" key="1">
    <citation type="submission" date="2019-03" db="EMBL/GenBank/DDBJ databases">
        <title>Deep-cultivation of Planctomycetes and their phenomic and genomic characterization uncovers novel biology.</title>
        <authorList>
            <person name="Wiegand S."/>
            <person name="Jogler M."/>
            <person name="Boedeker C."/>
            <person name="Pinto D."/>
            <person name="Vollmers J."/>
            <person name="Rivas-Marin E."/>
            <person name="Kohn T."/>
            <person name="Peeters S.H."/>
            <person name="Heuer A."/>
            <person name="Rast P."/>
            <person name="Oberbeckmann S."/>
            <person name="Bunk B."/>
            <person name="Jeske O."/>
            <person name="Meyerdierks A."/>
            <person name="Storesund J.E."/>
            <person name="Kallscheuer N."/>
            <person name="Luecker S."/>
            <person name="Lage O.M."/>
            <person name="Pohl T."/>
            <person name="Merkel B.J."/>
            <person name="Hornburger P."/>
            <person name="Mueller R.-W."/>
            <person name="Bruemmer F."/>
            <person name="Labrenz M."/>
            <person name="Spormann A.M."/>
            <person name="Op den Camp H."/>
            <person name="Overmann J."/>
            <person name="Amann R."/>
            <person name="Jetten M.S.M."/>
            <person name="Mascher T."/>
            <person name="Medema M.H."/>
            <person name="Devos D.P."/>
            <person name="Kaster A.-K."/>
            <person name="Ovreas L."/>
            <person name="Rohde M."/>
            <person name="Galperin M.Y."/>
            <person name="Jogler C."/>
        </authorList>
    </citation>
    <scope>NUCLEOTIDE SEQUENCE [LARGE SCALE GENOMIC DNA]</scope>
    <source>
        <strain evidence="8 9">V202</strain>
    </source>
</reference>
<keyword evidence="5 7" id="KW-0472">Membrane</keyword>
<gene>
    <name evidence="8" type="primary">tqsA_2</name>
    <name evidence="8" type="ORF">V202x_32140</name>
</gene>
<evidence type="ECO:0000256" key="4">
    <source>
        <dbReference type="ARBA" id="ARBA00022989"/>
    </source>
</evidence>
<feature type="transmembrane region" description="Helical" evidence="7">
    <location>
        <begin position="194"/>
        <end position="217"/>
    </location>
</feature>
<feature type="transmembrane region" description="Helical" evidence="7">
    <location>
        <begin position="110"/>
        <end position="131"/>
    </location>
</feature>
<evidence type="ECO:0000313" key="9">
    <source>
        <dbReference type="Proteomes" id="UP000318384"/>
    </source>
</evidence>
<dbReference type="PANTHER" id="PTHR21716">
    <property type="entry name" value="TRANSMEMBRANE PROTEIN"/>
    <property type="match status" value="1"/>
</dbReference>
<proteinExistence type="inferred from homology"/>
<dbReference type="Pfam" id="PF01594">
    <property type="entry name" value="AI-2E_transport"/>
    <property type="match status" value="1"/>
</dbReference>
<feature type="transmembrane region" description="Helical" evidence="7">
    <location>
        <begin position="56"/>
        <end position="74"/>
    </location>
</feature>
<feature type="transmembrane region" description="Helical" evidence="7">
    <location>
        <begin position="352"/>
        <end position="378"/>
    </location>
</feature>
<feature type="region of interest" description="Disordered" evidence="6">
    <location>
        <begin position="1"/>
        <end position="35"/>
    </location>
</feature>
<feature type="compositionally biased region" description="Basic residues" evidence="6">
    <location>
        <begin position="1"/>
        <end position="11"/>
    </location>
</feature>
<organism evidence="8 9">
    <name type="scientific">Gimesia aquarii</name>
    <dbReference type="NCBI Taxonomy" id="2527964"/>
    <lineage>
        <taxon>Bacteria</taxon>
        <taxon>Pseudomonadati</taxon>
        <taxon>Planctomycetota</taxon>
        <taxon>Planctomycetia</taxon>
        <taxon>Planctomycetales</taxon>
        <taxon>Planctomycetaceae</taxon>
        <taxon>Gimesia</taxon>
    </lineage>
</organism>
<feature type="transmembrane region" description="Helical" evidence="7">
    <location>
        <begin position="325"/>
        <end position="346"/>
    </location>
</feature>
<sequence>MPRHNLSRQKIHSGENNRITDNTDTEQDSNSIKNPESFEGVQDEITIAEKIVVSPYGRFSLIILATLGVVHALYFTRAILIPMALALVLFFLLAPLVRFLCRIRFVTESIAAGMVVITLGSVVGLASYFLADPISDWIADAPTTFRKAEQKLRFLTDPVDKIDEASEQVSKIATGSEKDDVVKVAVQQPAVTSYLLSSTLNFLAGATITVVLVYLLLAMGHRILNSVVELIPNLKNKRGFVTMIRNVEMGISRYLITITMINIGLGIMIGTVLAALGLPDPFLLGIMAATLNFIPFVGPFVGAAIVFLIGVVYLPTPAEAAIGPLIYAFINTLEGNVITPMILGRSMKLNPALVFICIVFWGWAWGVAGILLAVPLIGMIKISCDHFKSLQPVSRVLSG</sequence>
<comment type="subcellular location">
    <subcellularLocation>
        <location evidence="1">Membrane</location>
        <topology evidence="1">Multi-pass membrane protein</topology>
    </subcellularLocation>
</comment>
<keyword evidence="9" id="KW-1185">Reference proteome</keyword>
<feature type="transmembrane region" description="Helical" evidence="7">
    <location>
        <begin position="80"/>
        <end position="101"/>
    </location>
</feature>
<evidence type="ECO:0000256" key="3">
    <source>
        <dbReference type="ARBA" id="ARBA00022692"/>
    </source>
</evidence>
<evidence type="ECO:0000256" key="1">
    <source>
        <dbReference type="ARBA" id="ARBA00004141"/>
    </source>
</evidence>
<feature type="compositionally biased region" description="Polar residues" evidence="6">
    <location>
        <begin position="14"/>
        <end position="34"/>
    </location>
</feature>
<dbReference type="RefSeq" id="WP_197992898.1">
    <property type="nucleotide sequence ID" value="NZ_CP037422.1"/>
</dbReference>
<evidence type="ECO:0000313" key="8">
    <source>
        <dbReference type="EMBL" id="QDU09817.1"/>
    </source>
</evidence>
<dbReference type="PANTHER" id="PTHR21716:SF16">
    <property type="entry name" value="BLL1467 PROTEIN"/>
    <property type="match status" value="1"/>
</dbReference>
<dbReference type="GO" id="GO:0055085">
    <property type="term" value="P:transmembrane transport"/>
    <property type="evidence" value="ECO:0007669"/>
    <property type="project" value="TreeGrafter"/>
</dbReference>
<evidence type="ECO:0000256" key="2">
    <source>
        <dbReference type="ARBA" id="ARBA00009773"/>
    </source>
</evidence>
<feature type="transmembrane region" description="Helical" evidence="7">
    <location>
        <begin position="282"/>
        <end position="313"/>
    </location>
</feature>
<accession>A0A517WX22</accession>
<protein>
    <submittedName>
        <fullName evidence="8">AI-2 transport protein TqsA</fullName>
    </submittedName>
</protein>
<evidence type="ECO:0000256" key="5">
    <source>
        <dbReference type="ARBA" id="ARBA00023136"/>
    </source>
</evidence>
<dbReference type="GO" id="GO:0016020">
    <property type="term" value="C:membrane"/>
    <property type="evidence" value="ECO:0007669"/>
    <property type="project" value="UniProtKB-SubCell"/>
</dbReference>
<evidence type="ECO:0000256" key="7">
    <source>
        <dbReference type="SAM" id="Phobius"/>
    </source>
</evidence>
<dbReference type="EMBL" id="CP037422">
    <property type="protein sequence ID" value="QDU09817.1"/>
    <property type="molecule type" value="Genomic_DNA"/>
</dbReference>
<feature type="transmembrane region" description="Helical" evidence="7">
    <location>
        <begin position="254"/>
        <end position="276"/>
    </location>
</feature>
<keyword evidence="4 7" id="KW-1133">Transmembrane helix</keyword>
<name>A0A517WX22_9PLAN</name>
<dbReference type="InterPro" id="IPR002549">
    <property type="entry name" value="AI-2E-like"/>
</dbReference>
<comment type="similarity">
    <text evidence="2">Belongs to the autoinducer-2 exporter (AI-2E) (TC 2.A.86) family.</text>
</comment>
<keyword evidence="3 7" id="KW-0812">Transmembrane</keyword>
<dbReference type="AlphaFoldDB" id="A0A517WX22"/>
<dbReference type="Proteomes" id="UP000318384">
    <property type="component" value="Chromosome"/>
</dbReference>